<sequence length="270" mass="28880">MGRDIAARLPRLLRAWSFPSVRVESELTDLGDRARVWRIHAGGRNHVAKLTFDAREFVEPGLLIAAALDRAGIRTGAPVPTGDGALSVSVRRGSWTLAVLEFVDGAPFDWAAPESGGDLLGRVHTILREAIEVPPAGGLLDFYATEADRVGGSSGAALAEALAGIHEFDRLTGLSHGVLYGDPAPEVLRDADTGELALIDWGAPSRGPLLHDLVCWQRFAEQARPGEPGMADRLLSGYLAQVPLTEAELAATGLFGTLHKAIRACWEQDR</sequence>
<keyword evidence="1" id="KW-0418">Kinase</keyword>
<protein>
    <submittedName>
        <fullName evidence="1">Ser/Thr protein kinase RdoA involved in Cpx stress response, MazF antagonist</fullName>
    </submittedName>
</protein>
<evidence type="ECO:0000313" key="1">
    <source>
        <dbReference type="EMBL" id="SDC42253.1"/>
    </source>
</evidence>
<dbReference type="KEGG" id="pmad:BAY61_05180"/>
<dbReference type="STRING" id="530584.SAMN05421630_10240"/>
<dbReference type="RefSeq" id="WP_091799130.1">
    <property type="nucleotide sequence ID" value="NZ_CP016353.1"/>
</dbReference>
<dbReference type="EMBL" id="FMZE01000002">
    <property type="protein sequence ID" value="SDC42253.1"/>
    <property type="molecule type" value="Genomic_DNA"/>
</dbReference>
<gene>
    <name evidence="1" type="ORF">SAMN05421630_10240</name>
</gene>
<name>A0A222VL94_9PSEU</name>
<accession>A0A222VL94</accession>
<organism evidence="1 2">
    <name type="scientific">Prauserella marina</name>
    <dbReference type="NCBI Taxonomy" id="530584"/>
    <lineage>
        <taxon>Bacteria</taxon>
        <taxon>Bacillati</taxon>
        <taxon>Actinomycetota</taxon>
        <taxon>Actinomycetes</taxon>
        <taxon>Pseudonocardiales</taxon>
        <taxon>Pseudonocardiaceae</taxon>
        <taxon>Prauserella</taxon>
    </lineage>
</organism>
<dbReference type="GO" id="GO:0016301">
    <property type="term" value="F:kinase activity"/>
    <property type="evidence" value="ECO:0007669"/>
    <property type="project" value="UniProtKB-KW"/>
</dbReference>
<dbReference type="InterPro" id="IPR011009">
    <property type="entry name" value="Kinase-like_dom_sf"/>
</dbReference>
<reference evidence="1 2" key="1">
    <citation type="submission" date="2016-10" db="EMBL/GenBank/DDBJ databases">
        <authorList>
            <person name="de Groot N.N."/>
        </authorList>
    </citation>
    <scope>NUCLEOTIDE SEQUENCE [LARGE SCALE GENOMIC DNA]</scope>
    <source>
        <strain evidence="1 2">CGMCC 4.5506</strain>
    </source>
</reference>
<keyword evidence="2" id="KW-1185">Reference proteome</keyword>
<dbReference type="OrthoDB" id="3677467at2"/>
<keyword evidence="1" id="KW-0808">Transferase</keyword>
<evidence type="ECO:0000313" key="2">
    <source>
        <dbReference type="Proteomes" id="UP000199494"/>
    </source>
</evidence>
<dbReference type="AlphaFoldDB" id="A0A222VL94"/>
<proteinExistence type="predicted"/>
<dbReference type="Proteomes" id="UP000199494">
    <property type="component" value="Unassembled WGS sequence"/>
</dbReference>
<dbReference type="SUPFAM" id="SSF56112">
    <property type="entry name" value="Protein kinase-like (PK-like)"/>
    <property type="match status" value="1"/>
</dbReference>